<protein>
    <submittedName>
        <fullName evidence="3">Acyl-CoA synthetase (AMP-forming)/AMP-acid ligase II</fullName>
    </submittedName>
</protein>
<dbReference type="PANTHER" id="PTHR43767:SF1">
    <property type="entry name" value="NONRIBOSOMAL PEPTIDE SYNTHASE PES1 (EUROFUNG)-RELATED"/>
    <property type="match status" value="1"/>
</dbReference>
<dbReference type="NCBIfam" id="NF005676">
    <property type="entry name" value="PRK07470.1"/>
    <property type="match status" value="1"/>
</dbReference>
<dbReference type="Gene3D" id="3.40.50.12780">
    <property type="entry name" value="N-terminal domain of ligase-like"/>
    <property type="match status" value="1"/>
</dbReference>
<dbReference type="PROSITE" id="PS00455">
    <property type="entry name" value="AMP_BINDING"/>
    <property type="match status" value="1"/>
</dbReference>
<reference evidence="3 4" key="1">
    <citation type="submission" date="2017-05" db="EMBL/GenBank/DDBJ databases">
        <authorList>
            <person name="Varghese N."/>
            <person name="Submissions S."/>
        </authorList>
    </citation>
    <scope>NUCLEOTIDE SEQUENCE [LARGE SCALE GENOMIC DNA]</scope>
    <source>
        <strain evidence="3 4">DSM 29506</strain>
    </source>
</reference>
<dbReference type="Pfam" id="PF00501">
    <property type="entry name" value="AMP-binding"/>
    <property type="match status" value="1"/>
</dbReference>
<dbReference type="InterPro" id="IPR020845">
    <property type="entry name" value="AMP-binding_CS"/>
</dbReference>
<dbReference type="InterPro" id="IPR000873">
    <property type="entry name" value="AMP-dep_synth/lig_dom"/>
</dbReference>
<dbReference type="AlphaFoldDB" id="A0A521C2S7"/>
<evidence type="ECO:0000259" key="2">
    <source>
        <dbReference type="Pfam" id="PF13193"/>
    </source>
</evidence>
<sequence>MSANRDPKLPWSVRSHNLAHFLTKNAARLKDRPAIIWGDLTIRWGELDQRVSALAAAMQQDFGVQPGDRVLVQTPNNNQITEIMLACWRIGAVWVPSNYRQRPDEVAYLAQKSDASLMFCEQDFPDHVTASIEAAPRLSQVICIGQGFGVAYDDVIARHMGTHVPNVAVDRDAPAWLFFTSGSTGRPKAVVLTHGQLTFTALNHLHDLTPGSTPDDMSLVVAPLSHGAGMHQLMMIAGGVGSVLVPSGRFDPAQAWELVQRYGVTNMFTVPTIVKMLTEHPSVDQFDHSSLRFVIYAGAPMYREDQKYALRKLGPVLVQYFGLGEVTGCITYLPREDHSAEDGPDVRIGTCGIERTGLHVSIQDDDGNEVGPGETGEICVAGPAVCAGYYMDDAANAKAFRDGWFRTGDLGHLDDARYLFITGRSSDMYISGGSNVYPREIEEIMLTHPALSEVAILGAPHPRWGEVGVAVCTFEPGQTVSADDLTAMLQAKLAKYKLPHHYVFLDEMPKTGYGKITKKLVREELEARGMWPGAAA</sequence>
<dbReference type="InterPro" id="IPR050237">
    <property type="entry name" value="ATP-dep_AMP-bd_enzyme"/>
</dbReference>
<dbReference type="RefSeq" id="WP_142492517.1">
    <property type="nucleotide sequence ID" value="NZ_FXTO01000005.1"/>
</dbReference>
<proteinExistence type="predicted"/>
<dbReference type="EMBL" id="FXTO01000005">
    <property type="protein sequence ID" value="SMO53030.1"/>
    <property type="molecule type" value="Genomic_DNA"/>
</dbReference>
<evidence type="ECO:0000313" key="3">
    <source>
        <dbReference type="EMBL" id="SMO53030.1"/>
    </source>
</evidence>
<evidence type="ECO:0000259" key="1">
    <source>
        <dbReference type="Pfam" id="PF00501"/>
    </source>
</evidence>
<organism evidence="3 4">
    <name type="scientific">Thalassovita litoralis</name>
    <dbReference type="NCBI Taxonomy" id="1010611"/>
    <lineage>
        <taxon>Bacteria</taxon>
        <taxon>Pseudomonadati</taxon>
        <taxon>Pseudomonadota</taxon>
        <taxon>Alphaproteobacteria</taxon>
        <taxon>Rhodobacterales</taxon>
        <taxon>Roseobacteraceae</taxon>
        <taxon>Thalassovita</taxon>
    </lineage>
</organism>
<dbReference type="GO" id="GO:0016878">
    <property type="term" value="F:acid-thiol ligase activity"/>
    <property type="evidence" value="ECO:0007669"/>
    <property type="project" value="UniProtKB-ARBA"/>
</dbReference>
<dbReference type="InterPro" id="IPR042099">
    <property type="entry name" value="ANL_N_sf"/>
</dbReference>
<keyword evidence="3" id="KW-0436">Ligase</keyword>
<dbReference type="Pfam" id="PF13193">
    <property type="entry name" value="AMP-binding_C"/>
    <property type="match status" value="1"/>
</dbReference>
<dbReference type="PANTHER" id="PTHR43767">
    <property type="entry name" value="LONG-CHAIN-FATTY-ACID--COA LIGASE"/>
    <property type="match status" value="1"/>
</dbReference>
<dbReference type="SUPFAM" id="SSF56801">
    <property type="entry name" value="Acetyl-CoA synthetase-like"/>
    <property type="match status" value="1"/>
</dbReference>
<evidence type="ECO:0000313" key="4">
    <source>
        <dbReference type="Proteomes" id="UP000316030"/>
    </source>
</evidence>
<gene>
    <name evidence="3" type="ORF">SAMN06265173_10531</name>
</gene>
<name>A0A521C2S7_9RHOB</name>
<dbReference type="InterPro" id="IPR045851">
    <property type="entry name" value="AMP-bd_C_sf"/>
</dbReference>
<accession>A0A521C2S7</accession>
<keyword evidence="4" id="KW-1185">Reference proteome</keyword>
<dbReference type="Proteomes" id="UP000316030">
    <property type="component" value="Unassembled WGS sequence"/>
</dbReference>
<feature type="domain" description="AMP-binding enzyme C-terminal" evidence="2">
    <location>
        <begin position="440"/>
        <end position="515"/>
    </location>
</feature>
<feature type="domain" description="AMP-dependent synthetase/ligase" evidence="1">
    <location>
        <begin position="23"/>
        <end position="390"/>
    </location>
</feature>
<dbReference type="Gene3D" id="3.30.300.30">
    <property type="match status" value="1"/>
</dbReference>
<dbReference type="InterPro" id="IPR025110">
    <property type="entry name" value="AMP-bd_C"/>
</dbReference>
<dbReference type="OrthoDB" id="9803968at2"/>